<evidence type="ECO:0000256" key="5">
    <source>
        <dbReference type="ARBA" id="ARBA00022692"/>
    </source>
</evidence>
<evidence type="ECO:0000256" key="19">
    <source>
        <dbReference type="ARBA" id="ARBA00077803"/>
    </source>
</evidence>
<evidence type="ECO:0000256" key="17">
    <source>
        <dbReference type="ARBA" id="ARBA00074917"/>
    </source>
</evidence>
<evidence type="ECO:0000256" key="3">
    <source>
        <dbReference type="ARBA" id="ARBA00022676"/>
    </source>
</evidence>
<proteinExistence type="inferred from homology"/>
<dbReference type="GO" id="GO:0000139">
    <property type="term" value="C:Golgi membrane"/>
    <property type="evidence" value="ECO:0007669"/>
    <property type="project" value="UniProtKB-SubCell"/>
</dbReference>
<feature type="region of interest" description="Disordered" evidence="22">
    <location>
        <begin position="50"/>
        <end position="72"/>
    </location>
</feature>
<dbReference type="PANTHER" id="PTHR45906:SF5">
    <property type="entry name" value="ALPHA-N-ACETYLGALACTOSAMINIDE ALPHA-2,6-SIALYLTRANSFERASE 5"/>
    <property type="match status" value="1"/>
</dbReference>
<keyword evidence="13" id="KW-0325">Glycoprotein</keyword>
<evidence type="ECO:0000256" key="16">
    <source>
        <dbReference type="ARBA" id="ARBA00056921"/>
    </source>
</evidence>
<organism evidence="24 25">
    <name type="scientific">Cyprinus carpio</name>
    <name type="common">Common carp</name>
    <dbReference type="NCBI Taxonomy" id="7962"/>
    <lineage>
        <taxon>Eukaryota</taxon>
        <taxon>Metazoa</taxon>
        <taxon>Chordata</taxon>
        <taxon>Craniata</taxon>
        <taxon>Vertebrata</taxon>
        <taxon>Euteleostomi</taxon>
        <taxon>Actinopterygii</taxon>
        <taxon>Neopterygii</taxon>
        <taxon>Teleostei</taxon>
        <taxon>Ostariophysi</taxon>
        <taxon>Cypriniformes</taxon>
        <taxon>Cyprinidae</taxon>
        <taxon>Cyprininae</taxon>
        <taxon>Cyprinus</taxon>
    </lineage>
</organism>
<comment type="subcellular location">
    <subcellularLocation>
        <location evidence="1">Golgi apparatus membrane</location>
        <topology evidence="1">Single-pass type II membrane protein</topology>
    </subcellularLocation>
</comment>
<keyword evidence="3" id="KW-0328">Glycosyltransferase</keyword>
<keyword evidence="4" id="KW-0808">Transferase</keyword>
<evidence type="ECO:0000313" key="25">
    <source>
        <dbReference type="Proteomes" id="UP000694427"/>
    </source>
</evidence>
<dbReference type="Gene3D" id="3.90.1480.20">
    <property type="entry name" value="Glycosyl transferase family 29"/>
    <property type="match status" value="1"/>
</dbReference>
<keyword evidence="9" id="KW-0333">Golgi apparatus</keyword>
<evidence type="ECO:0000256" key="22">
    <source>
        <dbReference type="SAM" id="MobiDB-lite"/>
    </source>
</evidence>
<keyword evidence="11 23" id="KW-0472">Membrane</keyword>
<evidence type="ECO:0000256" key="18">
    <source>
        <dbReference type="ARBA" id="ARBA00076990"/>
    </source>
</evidence>
<dbReference type="AlphaFoldDB" id="A0A8C1QSV7"/>
<dbReference type="Proteomes" id="UP000694427">
    <property type="component" value="Unplaced"/>
</dbReference>
<evidence type="ECO:0000256" key="10">
    <source>
        <dbReference type="ARBA" id="ARBA00023098"/>
    </source>
</evidence>
<protein>
    <recommendedName>
        <fullName evidence="17">Alpha-N-acetylgalactosaminide alpha-2,6-sialyltransferase 5</fullName>
    </recommendedName>
    <alternativeName>
        <fullName evidence="19">GD1 alpha synthase</fullName>
    </alternativeName>
    <alternativeName>
        <fullName evidence="20">GalNAc alpha-2,6-sialyltransferase V</fullName>
    </alternativeName>
    <alternativeName>
        <fullName evidence="18">ST6GalNAc V</fullName>
    </alternativeName>
    <alternativeName>
        <fullName evidence="21">Sialyltransferase 7E</fullName>
    </alternativeName>
</protein>
<evidence type="ECO:0000256" key="21">
    <source>
        <dbReference type="ARBA" id="ARBA00082858"/>
    </source>
</evidence>
<evidence type="ECO:0000256" key="13">
    <source>
        <dbReference type="ARBA" id="ARBA00023180"/>
    </source>
</evidence>
<reference evidence="24" key="1">
    <citation type="submission" date="2025-08" db="UniProtKB">
        <authorList>
            <consortium name="Ensembl"/>
        </authorList>
    </citation>
    <scope>IDENTIFICATION</scope>
</reference>
<name>A0A8C1QSV7_CYPCA</name>
<dbReference type="InterPro" id="IPR001675">
    <property type="entry name" value="Glyco_trans_29"/>
</dbReference>
<dbReference type="InterPro" id="IPR038578">
    <property type="entry name" value="GT29-like_sf"/>
</dbReference>
<evidence type="ECO:0000256" key="8">
    <source>
        <dbReference type="ARBA" id="ARBA00022989"/>
    </source>
</evidence>
<dbReference type="FunFam" id="3.90.1480.20:FF:000011">
    <property type="entry name" value="ST6 N-acetylgalactosaminide alpha-2,6-sialyltransferase 5"/>
    <property type="match status" value="1"/>
</dbReference>
<sequence length="338" mass="38438">MIYDLALFVGLNFCPRVFQRHGVAVFIAITMCTSLLFVYSVSYNNNTTASNASKGASGEKVEPTSAPRAPPALQGYSSIIEHKPLKMHCRSCALVTSSGHLTGGGRGKEIDQAECVIRMNDAPTARGYGVDVGHRTSLRVIAHSSMQRVLRSRHELLNSSQDTVFIFWGPSSYMRRDGKGLVYNNLRLMNQVLPKLKVYIISWQKMLQFDELFKRETGKDRRISNSWLSTGWFTMTIALELCDRINVYGMVPPDFCRESQHPSVPYHYYEPTGPDECAMYISHERGRRGSHHRFITEKRVFASWARMFNIHFYQPDWSPPPLPRNSTATTAFPRSQKT</sequence>
<evidence type="ECO:0000256" key="2">
    <source>
        <dbReference type="ARBA" id="ARBA00006003"/>
    </source>
</evidence>
<keyword evidence="7" id="KW-0730">Sialic acid</keyword>
<keyword evidence="8 23" id="KW-1133">Transmembrane helix</keyword>
<keyword evidence="10" id="KW-0443">Lipid metabolism</keyword>
<comment type="function">
    <text evidence="16">Predominantly catalyzes the biosynthesis of ganglioside GD1alpha from GM1b in the brain, by transferring the sialyl group (N-acetyl-alpha-neuraminyl or NeuAc) from CMP-NeuAc to the GalNAc residue on the NeuAc-alpha-2,3-Gal-beta-1,3-GalNAc sequence of GM1b. GD1alpha is a critical molecule in the communication and interaction between neuronal cells and their supportive cells, particularly in brain tissues, and functions as an adhesion molecule in the process of metastasis. Also shows activity towards sialyl Lc4Cer (N-acetyl-alpha-neuraminosyl-(2-&gt;3)-beta-D-galactosyl-(1-&gt;3)-N-acetyl-beta-D-glucosaminyl-(1-&gt;3)-beta-D-galactosyl-(1-&gt;4)-beta-D-glucosyl-(1&lt;-&gt;1')-N-acyl-sphing-4-enine) generating disialyl Lc4Cer, which can lead to the synthesis of disialyl Lewis a (Le(a)), suggested to be a cancer-associated antigen.</text>
</comment>
<comment type="catalytic activity">
    <reaction evidence="14">
        <text>a ganglioside GM1b (d18:1(4E)) + CMP-N-acetyl-beta-neuraminate = a ganglioside GD1alpha (d18:1(4E)) + CMP + H(+)</text>
        <dbReference type="Rhea" id="RHEA:41968"/>
        <dbReference type="ChEBI" id="CHEBI:15378"/>
        <dbReference type="ChEBI" id="CHEBI:57812"/>
        <dbReference type="ChEBI" id="CHEBI:60377"/>
        <dbReference type="ChEBI" id="CHEBI:78568"/>
        <dbReference type="ChEBI" id="CHEBI:78569"/>
    </reaction>
    <physiologicalReaction direction="left-to-right" evidence="14">
        <dbReference type="Rhea" id="RHEA:41969"/>
    </physiologicalReaction>
</comment>
<dbReference type="Pfam" id="PF00777">
    <property type="entry name" value="Glyco_transf_29"/>
    <property type="match status" value="1"/>
</dbReference>
<dbReference type="PANTHER" id="PTHR45906">
    <property type="entry name" value="ALPHA-N-ACETYL-NEURAMINYL-2,3-BETA-GALACTOSYL-1, 3-N-ACETYL-GALACTOSAMINIDE ALPHA-2,6-SIALYLTRANSFERASE-LIKE"/>
    <property type="match status" value="1"/>
</dbReference>
<evidence type="ECO:0000256" key="7">
    <source>
        <dbReference type="ARBA" id="ARBA00022981"/>
    </source>
</evidence>
<evidence type="ECO:0000256" key="20">
    <source>
        <dbReference type="ARBA" id="ARBA00081108"/>
    </source>
</evidence>
<dbReference type="Ensembl" id="ENSCCRT00010068224.1">
    <property type="protein sequence ID" value="ENSCCRP00010062165.1"/>
    <property type="gene ID" value="ENSCCRG00010026458.1"/>
</dbReference>
<keyword evidence="12" id="KW-1015">Disulfide bond</keyword>
<dbReference type="GO" id="GO:0001574">
    <property type="term" value="P:ganglioside biosynthetic process"/>
    <property type="evidence" value="ECO:0007669"/>
    <property type="project" value="TreeGrafter"/>
</dbReference>
<evidence type="ECO:0000256" key="14">
    <source>
        <dbReference type="ARBA" id="ARBA00043744"/>
    </source>
</evidence>
<dbReference type="GO" id="GO:0001665">
    <property type="term" value="F:alpha-N-acetylgalactosaminide alpha-2,6-sialyltransferase activity"/>
    <property type="evidence" value="ECO:0007669"/>
    <property type="project" value="TreeGrafter"/>
</dbReference>
<evidence type="ECO:0000313" key="24">
    <source>
        <dbReference type="Ensembl" id="ENSCCRP00010062165.1"/>
    </source>
</evidence>
<evidence type="ECO:0000256" key="11">
    <source>
        <dbReference type="ARBA" id="ARBA00023136"/>
    </source>
</evidence>
<evidence type="ECO:0000256" key="15">
    <source>
        <dbReference type="ARBA" id="ARBA00051061"/>
    </source>
</evidence>
<evidence type="ECO:0000256" key="6">
    <source>
        <dbReference type="ARBA" id="ARBA00022968"/>
    </source>
</evidence>
<comment type="catalytic activity">
    <reaction evidence="15">
        <text>N-acetyl-alpha-neuraminosyl-(2-&gt;3)-beta-D-galactosyl-(1-&gt;3)-N-acetyl-beta-D-glucosaminyl-(1-&gt;3)-beta-D-galactosyl-(1-&gt;4)-beta-D-glucosyl-(1&lt;-&gt;1')-N-acyl-sphing-4-enine + CMP-N-acetyl-beta-neuraminate = N-acetyl-alpha-neuraminosyl-(2-&gt;3)-beta-D-galactosyl-(1-&gt;3)-[N-acetyl-alpha-neuraminosyl-(2-&gt;6)]-N-acetyl-beta-D-glucosaminyl-(1-&gt;3)-beta-D-galactosyl-(1-&gt;4)-beta-D-glucosyl-(1&lt;-&gt;1')-N-acyl-sphing-4-enine + CMP + H(+)</text>
        <dbReference type="Rhea" id="RHEA:47884"/>
        <dbReference type="ChEBI" id="CHEBI:15378"/>
        <dbReference type="ChEBI" id="CHEBI:57812"/>
        <dbReference type="ChEBI" id="CHEBI:60377"/>
        <dbReference type="ChEBI" id="CHEBI:88073"/>
        <dbReference type="ChEBI" id="CHEBI:88079"/>
    </reaction>
    <physiologicalReaction direction="left-to-right" evidence="15">
        <dbReference type="Rhea" id="RHEA:47885"/>
    </physiologicalReaction>
</comment>
<dbReference type="GO" id="GO:0009311">
    <property type="term" value="P:oligosaccharide metabolic process"/>
    <property type="evidence" value="ECO:0007669"/>
    <property type="project" value="TreeGrafter"/>
</dbReference>
<evidence type="ECO:0000256" key="23">
    <source>
        <dbReference type="SAM" id="Phobius"/>
    </source>
</evidence>
<evidence type="ECO:0000256" key="4">
    <source>
        <dbReference type="ARBA" id="ARBA00022679"/>
    </source>
</evidence>
<evidence type="ECO:0000256" key="1">
    <source>
        <dbReference type="ARBA" id="ARBA00004323"/>
    </source>
</evidence>
<evidence type="ECO:0000256" key="12">
    <source>
        <dbReference type="ARBA" id="ARBA00023157"/>
    </source>
</evidence>
<reference evidence="24" key="2">
    <citation type="submission" date="2025-09" db="UniProtKB">
        <authorList>
            <consortium name="Ensembl"/>
        </authorList>
    </citation>
    <scope>IDENTIFICATION</scope>
</reference>
<comment type="similarity">
    <text evidence="2">Belongs to the glycosyltransferase 29 family.</text>
</comment>
<feature type="transmembrane region" description="Helical" evidence="23">
    <location>
        <begin position="21"/>
        <end position="41"/>
    </location>
</feature>
<keyword evidence="25" id="KW-1185">Reference proteome</keyword>
<keyword evidence="6" id="KW-0735">Signal-anchor</keyword>
<accession>A0A8C1QSV7</accession>
<keyword evidence="5 23" id="KW-0812">Transmembrane</keyword>
<evidence type="ECO:0000256" key="9">
    <source>
        <dbReference type="ARBA" id="ARBA00023034"/>
    </source>
</evidence>